<feature type="transmembrane region" description="Helical" evidence="10">
    <location>
        <begin position="161"/>
        <end position="181"/>
    </location>
</feature>
<keyword evidence="7" id="KW-0059">Arsenical resistance</keyword>
<organism evidence="12 13">
    <name type="scientific">Nocardioides marmoribigeumensis</name>
    <dbReference type="NCBI Taxonomy" id="433649"/>
    <lineage>
        <taxon>Bacteria</taxon>
        <taxon>Bacillati</taxon>
        <taxon>Actinomycetota</taxon>
        <taxon>Actinomycetes</taxon>
        <taxon>Propionibacteriales</taxon>
        <taxon>Nocardioidaceae</taxon>
        <taxon>Nocardioides</taxon>
    </lineage>
</organism>
<evidence type="ECO:0000259" key="11">
    <source>
        <dbReference type="Pfam" id="PF03600"/>
    </source>
</evidence>
<feature type="transmembrane region" description="Helical" evidence="10">
    <location>
        <begin position="292"/>
        <end position="314"/>
    </location>
</feature>
<dbReference type="Pfam" id="PF03600">
    <property type="entry name" value="CitMHS"/>
    <property type="match status" value="1"/>
</dbReference>
<feature type="transmembrane region" description="Helical" evidence="10">
    <location>
        <begin position="77"/>
        <end position="97"/>
    </location>
</feature>
<comment type="similarity">
    <text evidence="3">Belongs to the CitM (TC 2.A.11) transporter family.</text>
</comment>
<feature type="transmembrane region" description="Helical" evidence="10">
    <location>
        <begin position="37"/>
        <end position="56"/>
    </location>
</feature>
<keyword evidence="6 10" id="KW-0812">Transmembrane</keyword>
<protein>
    <submittedName>
        <fullName evidence="12">Arsenical pump membrane protein</fullName>
    </submittedName>
</protein>
<comment type="similarity">
    <text evidence="2">Belongs to the ArsB family.</text>
</comment>
<feature type="transmembrane region" description="Helical" evidence="10">
    <location>
        <begin position="361"/>
        <end position="383"/>
    </location>
</feature>
<feature type="transmembrane region" description="Helical" evidence="10">
    <location>
        <begin position="12"/>
        <end position="31"/>
    </location>
</feature>
<keyword evidence="9 10" id="KW-0472">Membrane</keyword>
<evidence type="ECO:0000313" key="12">
    <source>
        <dbReference type="EMBL" id="MDR7363468.1"/>
    </source>
</evidence>
<dbReference type="InterPro" id="IPR000802">
    <property type="entry name" value="Arsenical_pump_ArsB"/>
</dbReference>
<keyword evidence="13" id="KW-1185">Reference proteome</keyword>
<feature type="transmembrane region" description="Helical" evidence="10">
    <location>
        <begin position="326"/>
        <end position="349"/>
    </location>
</feature>
<evidence type="ECO:0000256" key="5">
    <source>
        <dbReference type="ARBA" id="ARBA00022475"/>
    </source>
</evidence>
<feature type="domain" description="Citrate transporter-like" evidence="11">
    <location>
        <begin position="12"/>
        <end position="329"/>
    </location>
</feature>
<evidence type="ECO:0000256" key="4">
    <source>
        <dbReference type="ARBA" id="ARBA00022448"/>
    </source>
</evidence>
<name>A0ABU2BYJ3_9ACTN</name>
<keyword evidence="8 10" id="KW-1133">Transmembrane helix</keyword>
<sequence length="387" mass="39655">MQLLRTPGLPGWGFLLLGVVLVLTGVLPAGAARDVGARTWPILLFLVLAAVAAELLDEIGLFDVITHRAARWARGRVPVLFALHVAICTACTVLLSLDTTAVMLTPLAVSVARELAVEVLPFAFATLWLANTASLLLPVSNLTNLLAHERLHLGALDFAGLMWRPQLVALVATVVVVLLLHGRALRGRFALPSEPASHDGRAVAVAGVATMVFTALVLAGVVPWLAALAMLVLLVPARSLSGPGTLARLPRIVPWATTALALGLFLVVGSVVARDPGGLLSGVSDRVAGHPVLLGAAGGVAGNLVNNLPAYLALEPAATSPALSAALLVGTNAASVVLPWGSLATLLWLQACRRRGVAVPLRQVVGGGALLAVLVVTGSAFVLGGVG</sequence>
<feature type="transmembrane region" description="Helical" evidence="10">
    <location>
        <begin position="202"/>
        <end position="232"/>
    </location>
</feature>
<keyword evidence="5" id="KW-1003">Cell membrane</keyword>
<evidence type="ECO:0000256" key="1">
    <source>
        <dbReference type="ARBA" id="ARBA00004651"/>
    </source>
</evidence>
<evidence type="ECO:0000256" key="7">
    <source>
        <dbReference type="ARBA" id="ARBA00022849"/>
    </source>
</evidence>
<feature type="transmembrane region" description="Helical" evidence="10">
    <location>
        <begin position="252"/>
        <end position="272"/>
    </location>
</feature>
<evidence type="ECO:0000256" key="2">
    <source>
        <dbReference type="ARBA" id="ARBA00006433"/>
    </source>
</evidence>
<dbReference type="PANTHER" id="PTHR43302:SF5">
    <property type="entry name" value="TRANSPORTER ARSB-RELATED"/>
    <property type="match status" value="1"/>
</dbReference>
<comment type="caution">
    <text evidence="12">The sequence shown here is derived from an EMBL/GenBank/DDBJ whole genome shotgun (WGS) entry which is preliminary data.</text>
</comment>
<dbReference type="PRINTS" id="PR00758">
    <property type="entry name" value="ARSENICPUMP"/>
</dbReference>
<evidence type="ECO:0000313" key="13">
    <source>
        <dbReference type="Proteomes" id="UP001183648"/>
    </source>
</evidence>
<evidence type="ECO:0000256" key="6">
    <source>
        <dbReference type="ARBA" id="ARBA00022692"/>
    </source>
</evidence>
<dbReference type="PANTHER" id="PTHR43302">
    <property type="entry name" value="TRANSPORTER ARSB-RELATED"/>
    <property type="match status" value="1"/>
</dbReference>
<dbReference type="EMBL" id="JAVDYG010000001">
    <property type="protein sequence ID" value="MDR7363468.1"/>
    <property type="molecule type" value="Genomic_DNA"/>
</dbReference>
<evidence type="ECO:0000256" key="8">
    <source>
        <dbReference type="ARBA" id="ARBA00022989"/>
    </source>
</evidence>
<evidence type="ECO:0000256" key="10">
    <source>
        <dbReference type="SAM" id="Phobius"/>
    </source>
</evidence>
<evidence type="ECO:0000256" key="9">
    <source>
        <dbReference type="ARBA" id="ARBA00023136"/>
    </source>
</evidence>
<gene>
    <name evidence="12" type="ORF">J2S63_003021</name>
</gene>
<accession>A0ABU2BYJ3</accession>
<evidence type="ECO:0000256" key="3">
    <source>
        <dbReference type="ARBA" id="ARBA00009843"/>
    </source>
</evidence>
<dbReference type="InterPro" id="IPR004680">
    <property type="entry name" value="Cit_transptr-like_dom"/>
</dbReference>
<reference evidence="12 13" key="1">
    <citation type="submission" date="2023-07" db="EMBL/GenBank/DDBJ databases">
        <title>Sequencing the genomes of 1000 actinobacteria strains.</title>
        <authorList>
            <person name="Klenk H.-P."/>
        </authorList>
    </citation>
    <scope>NUCLEOTIDE SEQUENCE [LARGE SCALE GENOMIC DNA]</scope>
    <source>
        <strain evidence="12 13">DSM 19426</strain>
    </source>
</reference>
<proteinExistence type="inferred from homology"/>
<dbReference type="Proteomes" id="UP001183648">
    <property type="component" value="Unassembled WGS sequence"/>
</dbReference>
<keyword evidence="4" id="KW-0813">Transport</keyword>
<dbReference type="RefSeq" id="WP_310303912.1">
    <property type="nucleotide sequence ID" value="NZ_BAAAPS010000003.1"/>
</dbReference>
<comment type="subcellular location">
    <subcellularLocation>
        <location evidence="1">Cell membrane</location>
        <topology evidence="1">Multi-pass membrane protein</topology>
    </subcellularLocation>
</comment>